<evidence type="ECO:0000313" key="1">
    <source>
        <dbReference type="EMBL" id="MBK4727331.1"/>
    </source>
</evidence>
<comment type="caution">
    <text evidence="1">The sequence shown here is derived from an EMBL/GenBank/DDBJ whole genome shotgun (WGS) entry which is preliminary data.</text>
</comment>
<protein>
    <submittedName>
        <fullName evidence="1">Glycosyltransferase family 2 protein</fullName>
    </submittedName>
</protein>
<dbReference type="Proteomes" id="UP000633731">
    <property type="component" value="Unassembled WGS sequence"/>
</dbReference>
<gene>
    <name evidence="1" type="ORF">JJL49_19050</name>
</gene>
<sequence length="239" mass="27322">MPSYNSALTILDSIKSVQNQVYSNWELLITDDCSTDDTIELVHECAQVDYRIKYVVNEKNSGAGFSRNQSILRSSGKYIAFLDADDIWLPNKLSEQLQFMEHTGALFSYTGYQKFSDQGMGGEIIPPKKVTHGRLLYGCVIGCLTAMYNAEALGKQTMPLIRKRQDMGLWLKLLMQCGTAYGIPKVLALYRTDSGMSKNKLNAAKYQWRFYREVVGLSILKTTWYFSWYALNGFIKYRK</sequence>
<dbReference type="EMBL" id="JAEOXF010000014">
    <property type="protein sequence ID" value="MBK4727331.1"/>
    <property type="molecule type" value="Genomic_DNA"/>
</dbReference>
<keyword evidence="2" id="KW-1185">Reference proteome</keyword>
<accession>A0ACC5RRZ6</accession>
<evidence type="ECO:0000313" key="2">
    <source>
        <dbReference type="Proteomes" id="UP000633731"/>
    </source>
</evidence>
<proteinExistence type="predicted"/>
<name>A0ACC5RRZ6_ENTAG</name>
<organism evidence="1 2">
    <name type="scientific">Enterobacter agglomerans</name>
    <name type="common">Erwinia herbicola</name>
    <name type="synonym">Pantoea agglomerans</name>
    <dbReference type="NCBI Taxonomy" id="549"/>
    <lineage>
        <taxon>Bacteria</taxon>
        <taxon>Pseudomonadati</taxon>
        <taxon>Pseudomonadota</taxon>
        <taxon>Gammaproteobacteria</taxon>
        <taxon>Enterobacterales</taxon>
        <taxon>Erwiniaceae</taxon>
        <taxon>Pantoea</taxon>
        <taxon>Pantoea agglomerans group</taxon>
    </lineage>
</organism>
<reference evidence="1" key="1">
    <citation type="submission" date="2021-01" db="EMBL/GenBank/DDBJ databases">
        <title>Draft genome of Pantoea agglomerans Eh 335.</title>
        <authorList>
            <person name="Emsley S.A."/>
            <person name="Oline D.K."/>
            <person name="Saw J.H."/>
            <person name="Ushijima B."/>
            <person name="Videau P."/>
            <person name="Koyack M.J."/>
        </authorList>
    </citation>
    <scope>NUCLEOTIDE SEQUENCE</scope>
    <source>
        <strain evidence="1">Eh 335</strain>
    </source>
</reference>